<protein>
    <recommendedName>
        <fullName evidence="4">Basic blue protein</fullName>
    </recommendedName>
    <alternativeName>
        <fullName evidence="5">Plantacyanin</fullName>
    </alternativeName>
</protein>
<evidence type="ECO:0000259" key="6">
    <source>
        <dbReference type="PROSITE" id="PS51485"/>
    </source>
</evidence>
<evidence type="ECO:0000256" key="5">
    <source>
        <dbReference type="ARBA" id="ARBA00082491"/>
    </source>
</evidence>
<reference evidence="7 8" key="1">
    <citation type="submission" date="2019-09" db="EMBL/GenBank/DDBJ databases">
        <authorList>
            <person name="Ou C."/>
        </authorList>
    </citation>
    <scope>NUCLEOTIDE SEQUENCE [LARGE SCALE GENOMIC DNA]</scope>
    <source>
        <strain evidence="7">S2</strain>
        <tissue evidence="7">Leaf</tissue>
    </source>
</reference>
<dbReference type="CDD" id="cd11013">
    <property type="entry name" value="Plantacyanin"/>
    <property type="match status" value="1"/>
</dbReference>
<dbReference type="InterPro" id="IPR003245">
    <property type="entry name" value="Phytocyanin_dom"/>
</dbReference>
<dbReference type="Gene3D" id="2.60.40.420">
    <property type="entry name" value="Cupredoxins - blue copper proteins"/>
    <property type="match status" value="1"/>
</dbReference>
<dbReference type="GO" id="GO:0046872">
    <property type="term" value="F:metal ion binding"/>
    <property type="evidence" value="ECO:0007669"/>
    <property type="project" value="UniProtKB-KW"/>
</dbReference>
<evidence type="ECO:0000256" key="4">
    <source>
        <dbReference type="ARBA" id="ARBA00071970"/>
    </source>
</evidence>
<dbReference type="GO" id="GO:0009055">
    <property type="term" value="F:electron transfer activity"/>
    <property type="evidence" value="ECO:0007669"/>
    <property type="project" value="InterPro"/>
</dbReference>
<dbReference type="AlphaFoldDB" id="A0A5N5HSJ2"/>
<name>A0A5N5HSJ2_9ROSA</name>
<dbReference type="PROSITE" id="PS00196">
    <property type="entry name" value="COPPER_BLUE"/>
    <property type="match status" value="1"/>
</dbReference>
<keyword evidence="8" id="KW-1185">Reference proteome</keyword>
<gene>
    <name evidence="7" type="ORF">D8674_033265</name>
</gene>
<dbReference type="SUPFAM" id="SSF49503">
    <property type="entry name" value="Cupredoxins"/>
    <property type="match status" value="1"/>
</dbReference>
<reference evidence="7 8" key="3">
    <citation type="submission" date="2019-11" db="EMBL/GenBank/DDBJ databases">
        <title>A de novo genome assembly of a pear dwarfing rootstock.</title>
        <authorList>
            <person name="Wang F."/>
            <person name="Wang J."/>
            <person name="Li S."/>
            <person name="Zhang Y."/>
            <person name="Fang M."/>
            <person name="Ma L."/>
            <person name="Zhao Y."/>
            <person name="Jiang S."/>
        </authorList>
    </citation>
    <scope>NUCLEOTIDE SEQUENCE [LARGE SCALE GENOMIC DNA]</scope>
    <source>
        <strain evidence="7">S2</strain>
        <tissue evidence="7">Leaf</tissue>
    </source>
</reference>
<dbReference type="PROSITE" id="PS51485">
    <property type="entry name" value="PHYTOCYANIN"/>
    <property type="match status" value="1"/>
</dbReference>
<sequence length="124" mass="13274">MATQVRGSAVVTAVVVIGLCMALHGGIAHAKTFTVGDDAGWTFNVEDWPKGKTFAADDTLVFNYNKDLHNVVVVDENGYKTCTASGKEFSSGNDEIKLARGQYYFICGVPGHCDRGQKIAVTAN</sequence>
<reference evidence="8" key="2">
    <citation type="submission" date="2019-10" db="EMBL/GenBank/DDBJ databases">
        <title>A de novo genome assembly of a pear dwarfing rootstock.</title>
        <authorList>
            <person name="Wang F."/>
            <person name="Wang J."/>
            <person name="Li S."/>
            <person name="Zhang Y."/>
            <person name="Fang M."/>
            <person name="Ma L."/>
            <person name="Zhao Y."/>
            <person name="Jiang S."/>
        </authorList>
    </citation>
    <scope>NUCLEOTIDE SEQUENCE [LARGE SCALE GENOMIC DNA]</scope>
</reference>
<dbReference type="Proteomes" id="UP000327157">
    <property type="component" value="Chromosome 8"/>
</dbReference>
<dbReference type="PANTHER" id="PTHR33021:SF469">
    <property type="entry name" value="PHYTOCYANIN DOMAIN-CONTAINING PROTEIN"/>
    <property type="match status" value="1"/>
</dbReference>
<evidence type="ECO:0000256" key="2">
    <source>
        <dbReference type="ARBA" id="ARBA00023008"/>
    </source>
</evidence>
<evidence type="ECO:0000256" key="1">
    <source>
        <dbReference type="ARBA" id="ARBA00022723"/>
    </source>
</evidence>
<proteinExistence type="predicted"/>
<dbReference type="InterPro" id="IPR041844">
    <property type="entry name" value="Plantacyanin"/>
</dbReference>
<evidence type="ECO:0000313" key="8">
    <source>
        <dbReference type="Proteomes" id="UP000327157"/>
    </source>
</evidence>
<comment type="caution">
    <text evidence="7">The sequence shown here is derived from an EMBL/GenBank/DDBJ whole genome shotgun (WGS) entry which is preliminary data.</text>
</comment>
<evidence type="ECO:0000313" key="7">
    <source>
        <dbReference type="EMBL" id="KAB2628470.1"/>
    </source>
</evidence>
<dbReference type="InterPro" id="IPR039391">
    <property type="entry name" value="Phytocyanin-like"/>
</dbReference>
<dbReference type="InterPro" id="IPR008972">
    <property type="entry name" value="Cupredoxin"/>
</dbReference>
<feature type="domain" description="Phytocyanin" evidence="6">
    <location>
        <begin position="31"/>
        <end position="124"/>
    </location>
</feature>
<keyword evidence="1" id="KW-0479">Metal-binding</keyword>
<dbReference type="OrthoDB" id="1162523at2759"/>
<dbReference type="EMBL" id="SMOL01000148">
    <property type="protein sequence ID" value="KAB2628470.1"/>
    <property type="molecule type" value="Genomic_DNA"/>
</dbReference>
<dbReference type="GO" id="GO:0005886">
    <property type="term" value="C:plasma membrane"/>
    <property type="evidence" value="ECO:0007669"/>
    <property type="project" value="TreeGrafter"/>
</dbReference>
<organism evidence="7 8">
    <name type="scientific">Pyrus ussuriensis x Pyrus communis</name>
    <dbReference type="NCBI Taxonomy" id="2448454"/>
    <lineage>
        <taxon>Eukaryota</taxon>
        <taxon>Viridiplantae</taxon>
        <taxon>Streptophyta</taxon>
        <taxon>Embryophyta</taxon>
        <taxon>Tracheophyta</taxon>
        <taxon>Spermatophyta</taxon>
        <taxon>Magnoliopsida</taxon>
        <taxon>eudicotyledons</taxon>
        <taxon>Gunneridae</taxon>
        <taxon>Pentapetalae</taxon>
        <taxon>rosids</taxon>
        <taxon>fabids</taxon>
        <taxon>Rosales</taxon>
        <taxon>Rosaceae</taxon>
        <taxon>Amygdaloideae</taxon>
        <taxon>Maleae</taxon>
        <taxon>Pyrus</taxon>
    </lineage>
</organism>
<dbReference type="Pfam" id="PF02298">
    <property type="entry name" value="Cu_bind_like"/>
    <property type="match status" value="1"/>
</dbReference>
<dbReference type="PANTHER" id="PTHR33021">
    <property type="entry name" value="BLUE COPPER PROTEIN"/>
    <property type="match status" value="1"/>
</dbReference>
<evidence type="ECO:0000256" key="3">
    <source>
        <dbReference type="ARBA" id="ARBA00023157"/>
    </source>
</evidence>
<dbReference type="FunFam" id="2.60.40.420:FF:000013">
    <property type="entry name" value="basic blue protein-like"/>
    <property type="match status" value="1"/>
</dbReference>
<keyword evidence="3" id="KW-1015">Disulfide bond</keyword>
<accession>A0A5N5HSJ2</accession>
<dbReference type="InterPro" id="IPR028871">
    <property type="entry name" value="BlueCu_1_BS"/>
</dbReference>
<keyword evidence="2" id="KW-0186">Copper</keyword>